<evidence type="ECO:0000256" key="10">
    <source>
        <dbReference type="HAMAP-Rule" id="MF_01465"/>
    </source>
</evidence>
<evidence type="ECO:0000256" key="6">
    <source>
        <dbReference type="ARBA" id="ARBA00022989"/>
    </source>
</evidence>
<dbReference type="GO" id="GO:0005886">
    <property type="term" value="C:plasma membrane"/>
    <property type="evidence" value="ECO:0007669"/>
    <property type="project" value="UniProtKB-SubCell"/>
</dbReference>
<dbReference type="HAMAP" id="MF_01465">
    <property type="entry name" value="SecY"/>
    <property type="match status" value="1"/>
</dbReference>
<dbReference type="PRINTS" id="PR00303">
    <property type="entry name" value="SECYTRNLCASE"/>
</dbReference>
<organism evidence="12">
    <name type="scientific">candidate division WOR-3 bacterium</name>
    <dbReference type="NCBI Taxonomy" id="2052148"/>
    <lineage>
        <taxon>Bacteria</taxon>
        <taxon>Bacteria division WOR-3</taxon>
    </lineage>
</organism>
<feature type="transmembrane region" description="Helical" evidence="10">
    <location>
        <begin position="80"/>
        <end position="100"/>
    </location>
</feature>
<dbReference type="PANTHER" id="PTHR10906">
    <property type="entry name" value="SECY/SEC61-ALPHA FAMILY MEMBER"/>
    <property type="match status" value="1"/>
</dbReference>
<feature type="transmembrane region" description="Helical" evidence="10">
    <location>
        <begin position="155"/>
        <end position="175"/>
    </location>
</feature>
<evidence type="ECO:0000313" key="12">
    <source>
        <dbReference type="EMBL" id="HGK53890.1"/>
    </source>
</evidence>
<dbReference type="Gene3D" id="1.10.3370.10">
    <property type="entry name" value="SecY subunit domain"/>
    <property type="match status" value="1"/>
</dbReference>
<comment type="subcellular location">
    <subcellularLocation>
        <location evidence="10">Cell membrane</location>
        <topology evidence="10">Multi-pass membrane protein</topology>
    </subcellularLocation>
    <subcellularLocation>
        <location evidence="1">Membrane</location>
        <topology evidence="1">Multi-pass membrane protein</topology>
    </subcellularLocation>
</comment>
<dbReference type="InterPro" id="IPR023201">
    <property type="entry name" value="SecY_dom_sf"/>
</dbReference>
<comment type="function">
    <text evidence="10">The central subunit of the protein translocation channel SecYEG. Consists of two halves formed by TMs 1-5 and 6-10. These two domains form a lateral gate at the front which open onto the bilayer between TMs 2 and 7, and are clamped together by SecE at the back. The channel is closed by both a pore ring composed of hydrophobic SecY resides and a short helix (helix 2A) on the extracellular side of the membrane which forms a plug. The plug probably moves laterally to allow the channel to open. The ring and the pore may move independently.</text>
</comment>
<dbReference type="Pfam" id="PF00344">
    <property type="entry name" value="SecY"/>
    <property type="match status" value="1"/>
</dbReference>
<evidence type="ECO:0000256" key="1">
    <source>
        <dbReference type="ARBA" id="ARBA00004141"/>
    </source>
</evidence>
<dbReference type="AlphaFoldDB" id="A0A7V3ZT44"/>
<evidence type="ECO:0000256" key="11">
    <source>
        <dbReference type="RuleBase" id="RU004349"/>
    </source>
</evidence>
<gene>
    <name evidence="10 12" type="primary">secY</name>
    <name evidence="13" type="ORF">ENT96_00415</name>
    <name evidence="12" type="ORF">ENU72_02570</name>
</gene>
<dbReference type="NCBIfam" id="TIGR00967">
    <property type="entry name" value="3a0501s007"/>
    <property type="match status" value="1"/>
</dbReference>
<comment type="similarity">
    <text evidence="2 10 11">Belongs to the SecY/SEC61-alpha family.</text>
</comment>
<keyword evidence="4 10" id="KW-0812">Transmembrane</keyword>
<dbReference type="FunFam" id="1.10.3370.10:FF:000001">
    <property type="entry name" value="Preprotein translocase subunit SecY"/>
    <property type="match status" value="1"/>
</dbReference>
<evidence type="ECO:0000256" key="7">
    <source>
        <dbReference type="ARBA" id="ARBA00023010"/>
    </source>
</evidence>
<keyword evidence="8 10" id="KW-0472">Membrane</keyword>
<name>A0A7V3ZT44_UNCW3</name>
<keyword evidence="7 10" id="KW-0811">Translocation</keyword>
<dbReference type="PIRSF" id="PIRSF004557">
    <property type="entry name" value="SecY"/>
    <property type="match status" value="1"/>
</dbReference>
<keyword evidence="3 10" id="KW-0813">Transport</keyword>
<comment type="subunit">
    <text evidence="10">Component of the Sec protein translocase complex. Heterotrimer consisting of SecY, SecE and SecG subunits. The heterotrimers can form oligomers, although 1 heterotrimer is thought to be able to translocate proteins. Interacts with the ribosome. Interacts with SecDF, and other proteins may be involved. Interacts with SecA.</text>
</comment>
<accession>A0A7V3ZT44</accession>
<dbReference type="InterPro" id="IPR030659">
    <property type="entry name" value="SecY_CS"/>
</dbReference>
<evidence type="ECO:0000256" key="8">
    <source>
        <dbReference type="ARBA" id="ARBA00023136"/>
    </source>
</evidence>
<dbReference type="EMBL" id="DTAR01000036">
    <property type="protein sequence ID" value="HGM97501.1"/>
    <property type="molecule type" value="Genomic_DNA"/>
</dbReference>
<feature type="transmembrane region" description="Helical" evidence="10">
    <location>
        <begin position="316"/>
        <end position="335"/>
    </location>
</feature>
<evidence type="ECO:0000256" key="5">
    <source>
        <dbReference type="ARBA" id="ARBA00022927"/>
    </source>
</evidence>
<evidence type="ECO:0000313" key="13">
    <source>
        <dbReference type="EMBL" id="HGM97501.1"/>
    </source>
</evidence>
<feature type="transmembrane region" description="Helical" evidence="10">
    <location>
        <begin position="370"/>
        <end position="389"/>
    </location>
</feature>
<feature type="transmembrane region" description="Helical" evidence="10">
    <location>
        <begin position="395"/>
        <end position="414"/>
    </location>
</feature>
<evidence type="ECO:0000256" key="3">
    <source>
        <dbReference type="ARBA" id="ARBA00022448"/>
    </source>
</evidence>
<feature type="transmembrane region" description="Helical" evidence="10">
    <location>
        <begin position="120"/>
        <end position="140"/>
    </location>
</feature>
<feature type="transmembrane region" description="Helical" evidence="10">
    <location>
        <begin position="20"/>
        <end position="38"/>
    </location>
</feature>
<dbReference type="SUPFAM" id="SSF103491">
    <property type="entry name" value="Preprotein translocase SecY subunit"/>
    <property type="match status" value="1"/>
</dbReference>
<dbReference type="GO" id="GO:0006605">
    <property type="term" value="P:protein targeting"/>
    <property type="evidence" value="ECO:0007669"/>
    <property type="project" value="UniProtKB-UniRule"/>
</dbReference>
<evidence type="ECO:0000256" key="4">
    <source>
        <dbReference type="ARBA" id="ARBA00022692"/>
    </source>
</evidence>
<feature type="transmembrane region" description="Helical" evidence="10">
    <location>
        <begin position="182"/>
        <end position="199"/>
    </location>
</feature>
<feature type="transmembrane region" description="Helical" evidence="10">
    <location>
        <begin position="219"/>
        <end position="241"/>
    </location>
</feature>
<keyword evidence="5 10" id="KW-0653">Protein transport</keyword>
<protein>
    <recommendedName>
        <fullName evidence="9 10">Protein translocase subunit SecY</fullName>
    </recommendedName>
</protein>
<dbReference type="GO" id="GO:0043952">
    <property type="term" value="P:protein transport by the Sec complex"/>
    <property type="evidence" value="ECO:0007669"/>
    <property type="project" value="UniProtKB-UniRule"/>
</dbReference>
<evidence type="ECO:0000256" key="2">
    <source>
        <dbReference type="ARBA" id="ARBA00005751"/>
    </source>
</evidence>
<dbReference type="PROSITE" id="PS00756">
    <property type="entry name" value="SECY_2"/>
    <property type="match status" value="1"/>
</dbReference>
<dbReference type="EMBL" id="DTDP01000113">
    <property type="protein sequence ID" value="HGK53890.1"/>
    <property type="molecule type" value="Genomic_DNA"/>
</dbReference>
<keyword evidence="6 10" id="KW-1133">Transmembrane helix</keyword>
<reference evidence="12" key="1">
    <citation type="journal article" date="2020" name="mSystems">
        <title>Genome- and Community-Level Interaction Insights into Carbon Utilization and Element Cycling Functions of Hydrothermarchaeota in Hydrothermal Sediment.</title>
        <authorList>
            <person name="Zhou Z."/>
            <person name="Liu Y."/>
            <person name="Xu W."/>
            <person name="Pan J."/>
            <person name="Luo Z.H."/>
            <person name="Li M."/>
        </authorList>
    </citation>
    <scope>NUCLEOTIDE SEQUENCE [LARGE SCALE GENOMIC DNA]</scope>
    <source>
        <strain evidence="13">SpSt-626</strain>
        <strain evidence="12">SpSt-695</strain>
    </source>
</reference>
<dbReference type="InterPro" id="IPR026593">
    <property type="entry name" value="SecY"/>
</dbReference>
<proteinExistence type="inferred from homology"/>
<dbReference type="InterPro" id="IPR002208">
    <property type="entry name" value="SecY/SEC61-alpha"/>
</dbReference>
<comment type="caution">
    <text evidence="12">The sequence shown here is derived from an EMBL/GenBank/DDBJ whole genome shotgun (WGS) entry which is preliminary data.</text>
</comment>
<feature type="transmembrane region" description="Helical" evidence="10">
    <location>
        <begin position="265"/>
        <end position="286"/>
    </location>
</feature>
<keyword evidence="10" id="KW-1003">Cell membrane</keyword>
<sequence length="440" mass="49120">MSAVEKISNVFRIKDLRDKILFTILMILIYRIGTHIPIPGIDGKALGELFTRQLRGSFLGLYDLFVGGALSRASVLGTGVMPYISASIIFQLLVTVIPYLEKLQKEGEAGRRKITQYTRYATVLVAAIQSFGVATLLTRFTSPSGFPIVPHPGPGFMFTTVLTLTAGAIFAMWLGEQITERGIGNGVSLLIFVGTLDTVPQEIASTIELIRTGALSIPMAILVAAIMFLVTASVVFMTIAARKIPVQYARRIIGRRIYGGQTTHIPLRVITAGVIPIIFAQSIMIFPNTVASFFPGFRWAETFNQWFIPGHPFYDIPYALLIIFFTYYYTAIILNPKDLAENLQRYGGFIPGIRPGEKTSEYIDKVLKRITFPGSLYLAFVAIFPFYLIKWSHVPFYFGGTRLLIIVGVALDTLQQIESFLLMRQFEGLLKKGRIYGRRR</sequence>
<dbReference type="GO" id="GO:0065002">
    <property type="term" value="P:intracellular protein transmembrane transport"/>
    <property type="evidence" value="ECO:0007669"/>
    <property type="project" value="UniProtKB-UniRule"/>
</dbReference>
<evidence type="ECO:0000256" key="9">
    <source>
        <dbReference type="ARBA" id="ARBA00039733"/>
    </source>
</evidence>